<dbReference type="Gene3D" id="1.10.150.280">
    <property type="entry name" value="AF1531-like domain"/>
    <property type="match status" value="1"/>
</dbReference>
<accession>A0AAW0W5N3</accession>
<evidence type="ECO:0000313" key="1">
    <source>
        <dbReference type="EMBL" id="KAK8724624.1"/>
    </source>
</evidence>
<evidence type="ECO:0000313" key="2">
    <source>
        <dbReference type="Proteomes" id="UP001445076"/>
    </source>
</evidence>
<dbReference type="GO" id="GO:0030337">
    <property type="term" value="F:DNA polymerase processivity factor activity"/>
    <property type="evidence" value="ECO:0007669"/>
    <property type="project" value="TreeGrafter"/>
</dbReference>
<evidence type="ECO:0008006" key="3">
    <source>
        <dbReference type="Google" id="ProtNLM"/>
    </source>
</evidence>
<dbReference type="Proteomes" id="UP001445076">
    <property type="component" value="Unassembled WGS sequence"/>
</dbReference>
<dbReference type="GO" id="GO:0042645">
    <property type="term" value="C:mitochondrial nucleoid"/>
    <property type="evidence" value="ECO:0007669"/>
    <property type="project" value="TreeGrafter"/>
</dbReference>
<dbReference type="PANTHER" id="PTHR21053:SF2">
    <property type="entry name" value="TRANSCRIPTION ELONGATION FACTOR, MITOCHONDRIAL"/>
    <property type="match status" value="1"/>
</dbReference>
<reference evidence="1 2" key="1">
    <citation type="journal article" date="2024" name="BMC Genomics">
        <title>Genome assembly of redclaw crayfish (Cherax quadricarinatus) provides insights into its immune adaptation and hypoxia tolerance.</title>
        <authorList>
            <person name="Liu Z."/>
            <person name="Zheng J."/>
            <person name="Li H."/>
            <person name="Fang K."/>
            <person name="Wang S."/>
            <person name="He J."/>
            <person name="Zhou D."/>
            <person name="Weng S."/>
            <person name="Chi M."/>
            <person name="Gu Z."/>
            <person name="He J."/>
            <person name="Li F."/>
            <person name="Wang M."/>
        </authorList>
    </citation>
    <scope>NUCLEOTIDE SEQUENCE [LARGE SCALE GENOMIC DNA]</scope>
    <source>
        <strain evidence="1">ZL_2023a</strain>
    </source>
</reference>
<protein>
    <recommendedName>
        <fullName evidence="3">Transcription elongation factor, mitochondrial</fullName>
    </recommendedName>
</protein>
<dbReference type="EMBL" id="JARKIK010000085">
    <property type="protein sequence ID" value="KAK8724624.1"/>
    <property type="molecule type" value="Genomic_DNA"/>
</dbReference>
<dbReference type="InterPro" id="IPR039150">
    <property type="entry name" value="TEFM"/>
</dbReference>
<comment type="caution">
    <text evidence="1">The sequence shown here is derived from an EMBL/GenBank/DDBJ whole genome shotgun (WGS) entry which is preliminary data.</text>
</comment>
<proteinExistence type="predicted"/>
<gene>
    <name evidence="1" type="ORF">OTU49_011179</name>
</gene>
<dbReference type="SUPFAM" id="SSF47781">
    <property type="entry name" value="RuvA domain 2-like"/>
    <property type="match status" value="1"/>
</dbReference>
<dbReference type="AlphaFoldDB" id="A0AAW0W5N3"/>
<name>A0AAW0W5N3_CHEQU</name>
<keyword evidence="2" id="KW-1185">Reference proteome</keyword>
<sequence>MLLPFRSVIYKLHIGPFGTFKILPYCTSLTSKQAPEENAKFYDYSANGMPFSQKEKDSILKIINDASAEDLMRLKITEDTIVKLMKRKSEVGIFHDISQLCDISGIATKSVENLCTLVLENNEINICTNELPNGDFDGDLHRDDSQDFNIIYKKRLVKPKISPHMRKSVETVVSLHITAGFLAWTKFDHRGKVLDLCSEELLNSNSHFDAPKIYERVAEVVERIPPADLYVWEKQSNYGRLQKAPLGTIIIALQLAQMKGILTAMLNFRHDSKADRLIYVQEALVNKLFKLNVAGERASNLKLADRLMEGRQVIDWLPLLSLERDAQELYFSLDSSIRRYVAISLFIGVAFHHCALQHNQDAIRALK</sequence>
<dbReference type="PANTHER" id="PTHR21053">
    <property type="entry name" value="TRANSCRIPTION ELONGATION FACTOR, MITOCHONDRIAL"/>
    <property type="match status" value="1"/>
</dbReference>
<dbReference type="InterPro" id="IPR010994">
    <property type="entry name" value="RuvA_2-like"/>
</dbReference>
<dbReference type="GO" id="GO:0006392">
    <property type="term" value="P:transcription elongation by mitochondrial RNA polymerase"/>
    <property type="evidence" value="ECO:0007669"/>
    <property type="project" value="InterPro"/>
</dbReference>
<organism evidence="1 2">
    <name type="scientific">Cherax quadricarinatus</name>
    <name type="common">Australian red claw crayfish</name>
    <dbReference type="NCBI Taxonomy" id="27406"/>
    <lineage>
        <taxon>Eukaryota</taxon>
        <taxon>Metazoa</taxon>
        <taxon>Ecdysozoa</taxon>
        <taxon>Arthropoda</taxon>
        <taxon>Crustacea</taxon>
        <taxon>Multicrustacea</taxon>
        <taxon>Malacostraca</taxon>
        <taxon>Eumalacostraca</taxon>
        <taxon>Eucarida</taxon>
        <taxon>Decapoda</taxon>
        <taxon>Pleocyemata</taxon>
        <taxon>Astacidea</taxon>
        <taxon>Parastacoidea</taxon>
        <taxon>Parastacidae</taxon>
        <taxon>Cherax</taxon>
    </lineage>
</organism>